<organism evidence="9 10">
    <name type="scientific">Halomonas daqiaonensis</name>
    <dbReference type="NCBI Taxonomy" id="650850"/>
    <lineage>
        <taxon>Bacteria</taxon>
        <taxon>Pseudomonadati</taxon>
        <taxon>Pseudomonadota</taxon>
        <taxon>Gammaproteobacteria</taxon>
        <taxon>Oceanospirillales</taxon>
        <taxon>Halomonadaceae</taxon>
        <taxon>Halomonas</taxon>
    </lineage>
</organism>
<keyword evidence="10" id="KW-1185">Reference proteome</keyword>
<feature type="domain" description="Peptidase M48" evidence="8">
    <location>
        <begin position="91"/>
        <end position="207"/>
    </location>
</feature>
<dbReference type="Pfam" id="PF01435">
    <property type="entry name" value="Peptidase_M48"/>
    <property type="match status" value="1"/>
</dbReference>
<dbReference type="PANTHER" id="PTHR22726">
    <property type="entry name" value="METALLOENDOPEPTIDASE OMA1"/>
    <property type="match status" value="1"/>
</dbReference>
<evidence type="ECO:0000313" key="10">
    <source>
        <dbReference type="Proteomes" id="UP000198807"/>
    </source>
</evidence>
<evidence type="ECO:0000313" key="9">
    <source>
        <dbReference type="EMBL" id="SEL65505.1"/>
    </source>
</evidence>
<evidence type="ECO:0000256" key="2">
    <source>
        <dbReference type="ARBA" id="ARBA00022670"/>
    </source>
</evidence>
<evidence type="ECO:0000256" key="7">
    <source>
        <dbReference type="SAM" id="SignalP"/>
    </source>
</evidence>
<dbReference type="OrthoDB" id="9810445at2"/>
<feature type="chain" id="PRO_5011737612" evidence="7">
    <location>
        <begin position="22"/>
        <end position="456"/>
    </location>
</feature>
<gene>
    <name evidence="9" type="ORF">SAMN04488129_11386</name>
</gene>
<dbReference type="Proteomes" id="UP000198807">
    <property type="component" value="Unassembled WGS sequence"/>
</dbReference>
<evidence type="ECO:0000259" key="8">
    <source>
        <dbReference type="Pfam" id="PF01435"/>
    </source>
</evidence>
<proteinExistence type="predicted"/>
<sequence>MRLTQRLAAMLVIATTLSGCAAIQQPERQFKTVNLTLPTGDSQTILQLERTLVLDQEVLNYVNGIRERLELAHGSPCDCQVVVDASGGYEGYIVSPKTIVISAGLLAQADSEDEVAAMIAHEMSHALEGDSTKTWLQETVSSTLRLGAIVASDSSEKIGYSALIGESAHEAAKGVIYRHWNAEDEIKADAFAVDLLAKAGYSQDGLKMMIRRLGEYSEQVIANRSQGEAHCLTGKQGTSELNIDLKACTAQLTGSRESIYLSPEMRLEAALEKAWEQPPQKRRQRASPPPPFFDSVDYLFAMNTLVFNESADLRAAVEAIKERPLPTSLEGNVTVSNRMVQAYGLLDEPEQALHYWEQSANSENRTPWTFSQLLKVADMQRNKPMVQRVLGEMGQELGMVPAMLPAEYYLARRYDLFIHEGITLARCALNLAGDIEISELCSEYGKLAKQSKPLNW</sequence>
<dbReference type="GO" id="GO:0004222">
    <property type="term" value="F:metalloendopeptidase activity"/>
    <property type="evidence" value="ECO:0007669"/>
    <property type="project" value="InterPro"/>
</dbReference>
<keyword evidence="5" id="KW-0862">Zinc</keyword>
<dbReference type="PANTHER" id="PTHR22726:SF1">
    <property type="entry name" value="METALLOENDOPEPTIDASE OMA1, MITOCHONDRIAL"/>
    <property type="match status" value="1"/>
</dbReference>
<dbReference type="PROSITE" id="PS51257">
    <property type="entry name" value="PROKAR_LIPOPROTEIN"/>
    <property type="match status" value="1"/>
</dbReference>
<dbReference type="GO" id="GO:0016020">
    <property type="term" value="C:membrane"/>
    <property type="evidence" value="ECO:0007669"/>
    <property type="project" value="TreeGrafter"/>
</dbReference>
<dbReference type="GO" id="GO:0051603">
    <property type="term" value="P:proteolysis involved in protein catabolic process"/>
    <property type="evidence" value="ECO:0007669"/>
    <property type="project" value="TreeGrafter"/>
</dbReference>
<protein>
    <submittedName>
        <fullName evidence="9">Putative metalloprotease</fullName>
    </submittedName>
</protein>
<keyword evidence="2 9" id="KW-0645">Protease</keyword>
<dbReference type="GO" id="GO:0046872">
    <property type="term" value="F:metal ion binding"/>
    <property type="evidence" value="ECO:0007669"/>
    <property type="project" value="UniProtKB-KW"/>
</dbReference>
<evidence type="ECO:0000256" key="5">
    <source>
        <dbReference type="ARBA" id="ARBA00022833"/>
    </source>
</evidence>
<dbReference type="InterPro" id="IPR051156">
    <property type="entry name" value="Mito/Outer_Membr_Metalloprot"/>
</dbReference>
<name>A0A1H7RZ56_9GAMM</name>
<keyword evidence="4" id="KW-0378">Hydrolase</keyword>
<dbReference type="AlphaFoldDB" id="A0A1H7RZ56"/>
<evidence type="ECO:0000256" key="1">
    <source>
        <dbReference type="ARBA" id="ARBA00001947"/>
    </source>
</evidence>
<keyword evidence="7" id="KW-0732">Signal</keyword>
<comment type="cofactor">
    <cofactor evidence="1">
        <name>Zn(2+)</name>
        <dbReference type="ChEBI" id="CHEBI:29105"/>
    </cofactor>
</comment>
<keyword evidence="6 9" id="KW-0482">Metalloprotease</keyword>
<dbReference type="EMBL" id="FOBC01000013">
    <property type="protein sequence ID" value="SEL65505.1"/>
    <property type="molecule type" value="Genomic_DNA"/>
</dbReference>
<dbReference type="STRING" id="650850.SAMN04488129_11386"/>
<dbReference type="RefSeq" id="WP_089713863.1">
    <property type="nucleotide sequence ID" value="NZ_FOBC01000013.1"/>
</dbReference>
<reference evidence="10" key="1">
    <citation type="submission" date="2016-10" db="EMBL/GenBank/DDBJ databases">
        <authorList>
            <person name="Varghese N."/>
            <person name="Submissions S."/>
        </authorList>
    </citation>
    <scope>NUCLEOTIDE SEQUENCE [LARGE SCALE GENOMIC DNA]</scope>
    <source>
        <strain evidence="10">CGMCC 1.9150</strain>
    </source>
</reference>
<evidence type="ECO:0000256" key="6">
    <source>
        <dbReference type="ARBA" id="ARBA00023049"/>
    </source>
</evidence>
<accession>A0A1H7RZ56</accession>
<feature type="signal peptide" evidence="7">
    <location>
        <begin position="1"/>
        <end position="21"/>
    </location>
</feature>
<keyword evidence="3" id="KW-0479">Metal-binding</keyword>
<evidence type="ECO:0000256" key="4">
    <source>
        <dbReference type="ARBA" id="ARBA00022801"/>
    </source>
</evidence>
<evidence type="ECO:0000256" key="3">
    <source>
        <dbReference type="ARBA" id="ARBA00022723"/>
    </source>
</evidence>
<dbReference type="Gene3D" id="3.30.2010.10">
    <property type="entry name" value="Metalloproteases ('zincins'), catalytic domain"/>
    <property type="match status" value="1"/>
</dbReference>
<dbReference type="InterPro" id="IPR001915">
    <property type="entry name" value="Peptidase_M48"/>
</dbReference>